<evidence type="ECO:0000259" key="2">
    <source>
        <dbReference type="Pfam" id="PF01575"/>
    </source>
</evidence>
<dbReference type="InterPro" id="IPR029069">
    <property type="entry name" value="HotDog_dom_sf"/>
</dbReference>
<dbReference type="Pfam" id="PF12172">
    <property type="entry name" value="zf-ChsH2"/>
    <property type="match status" value="1"/>
</dbReference>
<evidence type="ECO:0000256" key="1">
    <source>
        <dbReference type="ARBA" id="ARBA00005254"/>
    </source>
</evidence>
<comment type="caution">
    <text evidence="6">The sequence shown here is derived from an EMBL/GenBank/DDBJ whole genome shotgun (WGS) entry which is preliminary data.</text>
</comment>
<evidence type="ECO:0000259" key="3">
    <source>
        <dbReference type="Pfam" id="PF01796"/>
    </source>
</evidence>
<dbReference type="PANTHER" id="PTHR34075">
    <property type="entry name" value="BLR3430 PROTEIN"/>
    <property type="match status" value="1"/>
</dbReference>
<accession>A0ABU2C1U7</accession>
<evidence type="ECO:0000259" key="4">
    <source>
        <dbReference type="Pfam" id="PF12172"/>
    </source>
</evidence>
<dbReference type="InterPro" id="IPR022002">
    <property type="entry name" value="ChsH2_Znr"/>
</dbReference>
<evidence type="ECO:0000313" key="6">
    <source>
        <dbReference type="EMBL" id="MDR7364617.1"/>
    </source>
</evidence>
<dbReference type="SUPFAM" id="SSF54637">
    <property type="entry name" value="Thioesterase/thiol ester dehydrase-isomerase"/>
    <property type="match status" value="2"/>
</dbReference>
<feature type="domain" description="ChsH2 C-terminal OB-fold" evidence="3">
    <location>
        <begin position="236"/>
        <end position="297"/>
    </location>
</feature>
<reference evidence="6 7" key="1">
    <citation type="submission" date="2023-07" db="EMBL/GenBank/DDBJ databases">
        <title>Sequencing the genomes of 1000 actinobacteria strains.</title>
        <authorList>
            <person name="Klenk H.-P."/>
        </authorList>
    </citation>
    <scope>NUCLEOTIDE SEQUENCE [LARGE SCALE GENOMIC DNA]</scope>
    <source>
        <strain evidence="6 7">DSM 19426</strain>
    </source>
</reference>
<dbReference type="Gene3D" id="6.10.30.10">
    <property type="match status" value="1"/>
</dbReference>
<dbReference type="Proteomes" id="UP001183648">
    <property type="component" value="Unassembled WGS sequence"/>
</dbReference>
<dbReference type="InterPro" id="IPR012340">
    <property type="entry name" value="NA-bd_OB-fold"/>
</dbReference>
<dbReference type="Pfam" id="PF13452">
    <property type="entry name" value="FAS1_DH_region"/>
    <property type="match status" value="1"/>
</dbReference>
<feature type="domain" description="ChsH2 rubredoxin-like zinc ribbon" evidence="4">
    <location>
        <begin position="200"/>
        <end position="229"/>
    </location>
</feature>
<dbReference type="Pfam" id="PF01575">
    <property type="entry name" value="MaoC_dehydratas"/>
    <property type="match status" value="1"/>
</dbReference>
<dbReference type="PANTHER" id="PTHR34075:SF5">
    <property type="entry name" value="BLR3430 PROTEIN"/>
    <property type="match status" value="1"/>
</dbReference>
<organism evidence="6 7">
    <name type="scientific">Nocardioides marmoribigeumensis</name>
    <dbReference type="NCBI Taxonomy" id="433649"/>
    <lineage>
        <taxon>Bacteria</taxon>
        <taxon>Bacillati</taxon>
        <taxon>Actinomycetota</taxon>
        <taxon>Actinomycetes</taxon>
        <taxon>Propionibacteriales</taxon>
        <taxon>Nocardioidaceae</taxon>
        <taxon>Nocardioides</taxon>
    </lineage>
</organism>
<keyword evidence="7" id="KW-1185">Reference proteome</keyword>
<dbReference type="Pfam" id="PF01796">
    <property type="entry name" value="OB_ChsH2_C"/>
    <property type="match status" value="1"/>
</dbReference>
<dbReference type="InterPro" id="IPR002878">
    <property type="entry name" value="ChsH2_C"/>
</dbReference>
<dbReference type="Gene3D" id="3.10.129.10">
    <property type="entry name" value="Hotdog Thioesterase"/>
    <property type="match status" value="2"/>
</dbReference>
<feature type="domain" description="FAS1-like dehydratase" evidence="5">
    <location>
        <begin position="23"/>
        <end position="159"/>
    </location>
</feature>
<dbReference type="RefSeq" id="WP_310306437.1">
    <property type="nucleotide sequence ID" value="NZ_JAVDYG010000001.1"/>
</dbReference>
<dbReference type="InterPro" id="IPR002539">
    <property type="entry name" value="MaoC-like_dom"/>
</dbReference>
<feature type="domain" description="MaoC-like" evidence="2">
    <location>
        <begin position="384"/>
        <end position="485"/>
    </location>
</feature>
<comment type="similarity">
    <text evidence="1">Belongs to the enoyl-CoA hydratase/isomerase family.</text>
</comment>
<gene>
    <name evidence="6" type="ORF">J2S63_004170</name>
</gene>
<dbReference type="InterPro" id="IPR039569">
    <property type="entry name" value="FAS1-like_DH_region"/>
</dbReference>
<dbReference type="EMBL" id="JAVDYG010000001">
    <property type="protein sequence ID" value="MDR7364617.1"/>
    <property type="molecule type" value="Genomic_DNA"/>
</dbReference>
<sequence length="514" mass="55679">MTTVEAAAEELKALGETEPRLARDPVNQPQVHTWLEAMGDAHPVYRDTPEAVQVYGGPVAPVAMHQVWTMYGLGLPGEDPVAGRAGDPLHQMMGVLDEAGYTSVLGTNSDQTYDRPLRPGEQPTVSIRLESVVGPKQTGVGEGWFVTTRSIWRVGDEQVGTMLFRVLKFKPAARKGPDLTDPARTVRPSVNRDNEYFFQGTSAGELRIQQCKACGALRHPPGPVCPECLAMDRGFVVAAGRGTVYSFIEHHAPQIPGKKLPLLLAVVELDEGVRMIGELRGTDRADVEIGMPVQVGFDRIDDELTLAYWEPVGAGLDKLDHREAAGLDKLDHREAAGLDKLDHREAAGLDKLDHREAGGLDKLDHREAAGLDEPDDRVALPAWELPITRTLVVSTALATRDFQDVHHDPVLSVQKGTKDIFLNILTTTGLVQRYVTDWALPAYGPAARVTACDLRLGAPAYPDDTLVLEGHVAEERETDQGKELVIDVVGRVSLGAHATSRVTVSTGSTTGVSA</sequence>
<name>A0ABU2C1U7_9ACTN</name>
<evidence type="ECO:0000259" key="5">
    <source>
        <dbReference type="Pfam" id="PF13452"/>
    </source>
</evidence>
<protein>
    <submittedName>
        <fullName evidence="6">OB-fold protein</fullName>
    </submittedName>
</protein>
<dbReference type="InterPro" id="IPR052513">
    <property type="entry name" value="Thioester_dehydratase-like"/>
</dbReference>
<evidence type="ECO:0000313" key="7">
    <source>
        <dbReference type="Proteomes" id="UP001183648"/>
    </source>
</evidence>
<dbReference type="SUPFAM" id="SSF50249">
    <property type="entry name" value="Nucleic acid-binding proteins"/>
    <property type="match status" value="1"/>
</dbReference>
<proteinExistence type="inferred from homology"/>